<protein>
    <submittedName>
        <fullName evidence="1">Uncharacterized protein</fullName>
    </submittedName>
</protein>
<proteinExistence type="predicted"/>
<dbReference type="HOGENOM" id="CLU_1526294_0_0_1"/>
<dbReference type="EMBL" id="KN823352">
    <property type="protein sequence ID" value="KIO17694.1"/>
    <property type="molecule type" value="Genomic_DNA"/>
</dbReference>
<dbReference type="SUPFAM" id="SSF48452">
    <property type="entry name" value="TPR-like"/>
    <property type="match status" value="1"/>
</dbReference>
<dbReference type="AlphaFoldDB" id="A0A0C3Q4E3"/>
<accession>A0A0C3Q4E3</accession>
<dbReference type="Pfam" id="PF13424">
    <property type="entry name" value="TPR_12"/>
    <property type="match status" value="2"/>
</dbReference>
<keyword evidence="2" id="KW-1185">Reference proteome</keyword>
<evidence type="ECO:0000313" key="1">
    <source>
        <dbReference type="EMBL" id="KIO17694.1"/>
    </source>
</evidence>
<sequence length="176" mass="19284">MDQAISAYQRAYDIARNIGWEPGLSNCLCRLGWVKLEQGMRAEAEELLCESVHIARNSHAAEILGMALYWLGNCFQAQGRHEEAISALEESSSVYQNLAPNFGLKLADTAALLADCKSTLGHKQEALAWYDTAIAEWRKGGYGSEGEISECLAKKDAILTEMKRGDEGSLHGETSS</sequence>
<dbReference type="SMART" id="SM00028">
    <property type="entry name" value="TPR"/>
    <property type="match status" value="3"/>
</dbReference>
<dbReference type="InterPro" id="IPR011990">
    <property type="entry name" value="TPR-like_helical_dom_sf"/>
</dbReference>
<dbReference type="Gene3D" id="1.25.40.10">
    <property type="entry name" value="Tetratricopeptide repeat domain"/>
    <property type="match status" value="1"/>
</dbReference>
<organism evidence="1 2">
    <name type="scientific">Tulasnella calospora MUT 4182</name>
    <dbReference type="NCBI Taxonomy" id="1051891"/>
    <lineage>
        <taxon>Eukaryota</taxon>
        <taxon>Fungi</taxon>
        <taxon>Dikarya</taxon>
        <taxon>Basidiomycota</taxon>
        <taxon>Agaricomycotina</taxon>
        <taxon>Agaricomycetes</taxon>
        <taxon>Cantharellales</taxon>
        <taxon>Tulasnellaceae</taxon>
        <taxon>Tulasnella</taxon>
    </lineage>
</organism>
<evidence type="ECO:0000313" key="2">
    <source>
        <dbReference type="Proteomes" id="UP000054248"/>
    </source>
</evidence>
<reference evidence="2" key="2">
    <citation type="submission" date="2015-01" db="EMBL/GenBank/DDBJ databases">
        <title>Evolutionary Origins and Diversification of the Mycorrhizal Mutualists.</title>
        <authorList>
            <consortium name="DOE Joint Genome Institute"/>
            <consortium name="Mycorrhizal Genomics Consortium"/>
            <person name="Kohler A."/>
            <person name="Kuo A."/>
            <person name="Nagy L.G."/>
            <person name="Floudas D."/>
            <person name="Copeland A."/>
            <person name="Barry K.W."/>
            <person name="Cichocki N."/>
            <person name="Veneault-Fourrey C."/>
            <person name="LaButti K."/>
            <person name="Lindquist E.A."/>
            <person name="Lipzen A."/>
            <person name="Lundell T."/>
            <person name="Morin E."/>
            <person name="Murat C."/>
            <person name="Riley R."/>
            <person name="Ohm R."/>
            <person name="Sun H."/>
            <person name="Tunlid A."/>
            <person name="Henrissat B."/>
            <person name="Grigoriev I.V."/>
            <person name="Hibbett D.S."/>
            <person name="Martin F."/>
        </authorList>
    </citation>
    <scope>NUCLEOTIDE SEQUENCE [LARGE SCALE GENOMIC DNA]</scope>
    <source>
        <strain evidence="2">MUT 4182</strain>
    </source>
</reference>
<name>A0A0C3Q4E3_9AGAM</name>
<dbReference type="InterPro" id="IPR019734">
    <property type="entry name" value="TPR_rpt"/>
</dbReference>
<gene>
    <name evidence="1" type="ORF">M407DRAFT_246668</name>
</gene>
<dbReference type="Proteomes" id="UP000054248">
    <property type="component" value="Unassembled WGS sequence"/>
</dbReference>
<reference evidence="1 2" key="1">
    <citation type="submission" date="2014-04" db="EMBL/GenBank/DDBJ databases">
        <authorList>
            <consortium name="DOE Joint Genome Institute"/>
            <person name="Kuo A."/>
            <person name="Girlanda M."/>
            <person name="Perotto S."/>
            <person name="Kohler A."/>
            <person name="Nagy L.G."/>
            <person name="Floudas D."/>
            <person name="Copeland A."/>
            <person name="Barry K.W."/>
            <person name="Cichocki N."/>
            <person name="Veneault-Fourrey C."/>
            <person name="LaButti K."/>
            <person name="Lindquist E.A."/>
            <person name="Lipzen A."/>
            <person name="Lundell T."/>
            <person name="Morin E."/>
            <person name="Murat C."/>
            <person name="Sun H."/>
            <person name="Tunlid A."/>
            <person name="Henrissat B."/>
            <person name="Grigoriev I.V."/>
            <person name="Hibbett D.S."/>
            <person name="Martin F."/>
            <person name="Nordberg H.P."/>
            <person name="Cantor M.N."/>
            <person name="Hua S.X."/>
        </authorList>
    </citation>
    <scope>NUCLEOTIDE SEQUENCE [LARGE SCALE GENOMIC DNA]</scope>
    <source>
        <strain evidence="1 2">MUT 4182</strain>
    </source>
</reference>